<evidence type="ECO:0000313" key="3">
    <source>
        <dbReference type="Proteomes" id="UP001066276"/>
    </source>
</evidence>
<accession>A0AAV7S230</accession>
<proteinExistence type="predicted"/>
<evidence type="ECO:0000313" key="2">
    <source>
        <dbReference type="EMBL" id="KAJ1157795.1"/>
    </source>
</evidence>
<dbReference type="Proteomes" id="UP001066276">
    <property type="component" value="Chromosome 5"/>
</dbReference>
<dbReference type="AlphaFoldDB" id="A0AAV7S230"/>
<sequence>MYVSWFWIKDSHEAQTQCGSGAKVEASPGKDLGKRTTRTVSARAEPKSKSPSGVLVTPWGKKALEAEWGIILNSGSLTRDMPGQALEQACSIMKMALNY</sequence>
<evidence type="ECO:0000256" key="1">
    <source>
        <dbReference type="SAM" id="MobiDB-lite"/>
    </source>
</evidence>
<protein>
    <submittedName>
        <fullName evidence="2">Uncharacterized protein</fullName>
    </submittedName>
</protein>
<gene>
    <name evidence="2" type="ORF">NDU88_010494</name>
</gene>
<keyword evidence="3" id="KW-1185">Reference proteome</keyword>
<feature type="region of interest" description="Disordered" evidence="1">
    <location>
        <begin position="17"/>
        <end position="54"/>
    </location>
</feature>
<organism evidence="2 3">
    <name type="scientific">Pleurodeles waltl</name>
    <name type="common">Iberian ribbed newt</name>
    <dbReference type="NCBI Taxonomy" id="8319"/>
    <lineage>
        <taxon>Eukaryota</taxon>
        <taxon>Metazoa</taxon>
        <taxon>Chordata</taxon>
        <taxon>Craniata</taxon>
        <taxon>Vertebrata</taxon>
        <taxon>Euteleostomi</taxon>
        <taxon>Amphibia</taxon>
        <taxon>Batrachia</taxon>
        <taxon>Caudata</taxon>
        <taxon>Salamandroidea</taxon>
        <taxon>Salamandridae</taxon>
        <taxon>Pleurodelinae</taxon>
        <taxon>Pleurodeles</taxon>
    </lineage>
</organism>
<dbReference type="EMBL" id="JANPWB010000009">
    <property type="protein sequence ID" value="KAJ1157795.1"/>
    <property type="molecule type" value="Genomic_DNA"/>
</dbReference>
<name>A0AAV7S230_PLEWA</name>
<reference evidence="2" key="1">
    <citation type="journal article" date="2022" name="bioRxiv">
        <title>Sequencing and chromosome-scale assembly of the giantPleurodeles waltlgenome.</title>
        <authorList>
            <person name="Brown T."/>
            <person name="Elewa A."/>
            <person name="Iarovenko S."/>
            <person name="Subramanian E."/>
            <person name="Araus A.J."/>
            <person name="Petzold A."/>
            <person name="Susuki M."/>
            <person name="Suzuki K.-i.T."/>
            <person name="Hayashi T."/>
            <person name="Toyoda A."/>
            <person name="Oliveira C."/>
            <person name="Osipova E."/>
            <person name="Leigh N.D."/>
            <person name="Simon A."/>
            <person name="Yun M.H."/>
        </authorList>
    </citation>
    <scope>NUCLEOTIDE SEQUENCE</scope>
    <source>
        <strain evidence="2">20211129_DDA</strain>
        <tissue evidence="2">Liver</tissue>
    </source>
</reference>
<comment type="caution">
    <text evidence="2">The sequence shown here is derived from an EMBL/GenBank/DDBJ whole genome shotgun (WGS) entry which is preliminary data.</text>
</comment>